<evidence type="ECO:0000313" key="9">
    <source>
        <dbReference type="Proteomes" id="UP000811844"/>
    </source>
</evidence>
<evidence type="ECO:0000256" key="4">
    <source>
        <dbReference type="ARBA" id="ARBA00022496"/>
    </source>
</evidence>
<keyword evidence="9" id="KW-1185">Reference proteome</keyword>
<organism evidence="8 9">
    <name type="scientific">Shewanella intestini</name>
    <dbReference type="NCBI Taxonomy" id="2017544"/>
    <lineage>
        <taxon>Bacteria</taxon>
        <taxon>Pseudomonadati</taxon>
        <taxon>Pseudomonadota</taxon>
        <taxon>Gammaproteobacteria</taxon>
        <taxon>Alteromonadales</taxon>
        <taxon>Shewanellaceae</taxon>
        <taxon>Shewanella</taxon>
    </lineage>
</organism>
<keyword evidence="5 6" id="KW-0732">Signal</keyword>
<dbReference type="InterPro" id="IPR002491">
    <property type="entry name" value="ABC_transptr_periplasmic_BD"/>
</dbReference>
<keyword evidence="4" id="KW-0406">Ion transport</keyword>
<protein>
    <submittedName>
        <fullName evidence="8">Iron-siderophore ABC transporter substrate-binding protein</fullName>
    </submittedName>
</protein>
<evidence type="ECO:0000256" key="2">
    <source>
        <dbReference type="ARBA" id="ARBA00008814"/>
    </source>
</evidence>
<evidence type="ECO:0000256" key="3">
    <source>
        <dbReference type="ARBA" id="ARBA00022448"/>
    </source>
</evidence>
<evidence type="ECO:0000259" key="7">
    <source>
        <dbReference type="PROSITE" id="PS50983"/>
    </source>
</evidence>
<evidence type="ECO:0000256" key="5">
    <source>
        <dbReference type="ARBA" id="ARBA00022729"/>
    </source>
</evidence>
<dbReference type="PANTHER" id="PTHR30532:SF1">
    <property type="entry name" value="IRON(3+)-HYDROXAMATE-BINDING PROTEIN FHUD"/>
    <property type="match status" value="1"/>
</dbReference>
<dbReference type="Proteomes" id="UP000811844">
    <property type="component" value="Unassembled WGS sequence"/>
</dbReference>
<dbReference type="CDD" id="cd01146">
    <property type="entry name" value="FhuD"/>
    <property type="match status" value="1"/>
</dbReference>
<keyword evidence="4" id="KW-0408">Iron</keyword>
<dbReference type="EMBL" id="JAAIKR010000003">
    <property type="protein sequence ID" value="MBR9727417.1"/>
    <property type="molecule type" value="Genomic_DNA"/>
</dbReference>
<keyword evidence="4" id="KW-0410">Iron transport</keyword>
<evidence type="ECO:0000256" key="6">
    <source>
        <dbReference type="SAM" id="SignalP"/>
    </source>
</evidence>
<feature type="signal peptide" evidence="6">
    <location>
        <begin position="1"/>
        <end position="28"/>
    </location>
</feature>
<feature type="domain" description="Fe/B12 periplasmic-binding" evidence="7">
    <location>
        <begin position="46"/>
        <end position="306"/>
    </location>
</feature>
<dbReference type="Pfam" id="PF01497">
    <property type="entry name" value="Peripla_BP_2"/>
    <property type="match status" value="1"/>
</dbReference>
<name>A0ABS5I064_9GAMM</name>
<accession>A0ABS5I064</accession>
<comment type="caution">
    <text evidence="8">The sequence shown here is derived from an EMBL/GenBank/DDBJ whole genome shotgun (WGS) entry which is preliminary data.</text>
</comment>
<gene>
    <name evidence="8" type="ORF">G3R48_05345</name>
</gene>
<evidence type="ECO:0000256" key="1">
    <source>
        <dbReference type="ARBA" id="ARBA00004196"/>
    </source>
</evidence>
<dbReference type="RefSeq" id="WP_153662475.1">
    <property type="nucleotide sequence ID" value="NZ_JAAIKR010000003.1"/>
</dbReference>
<feature type="chain" id="PRO_5046386106" evidence="6">
    <location>
        <begin position="29"/>
        <end position="311"/>
    </location>
</feature>
<proteinExistence type="inferred from homology"/>
<dbReference type="PROSITE" id="PS50983">
    <property type="entry name" value="FE_B12_PBP"/>
    <property type="match status" value="1"/>
</dbReference>
<evidence type="ECO:0000313" key="8">
    <source>
        <dbReference type="EMBL" id="MBR9727417.1"/>
    </source>
</evidence>
<dbReference type="PRINTS" id="PR01715">
    <property type="entry name" value="FERRIBNDNGPP"/>
</dbReference>
<dbReference type="InterPro" id="IPR051313">
    <property type="entry name" value="Bact_iron-sidero_bind"/>
</dbReference>
<dbReference type="Gene3D" id="3.40.50.1980">
    <property type="entry name" value="Nitrogenase molybdenum iron protein domain"/>
    <property type="match status" value="2"/>
</dbReference>
<comment type="similarity">
    <text evidence="2">Belongs to the bacterial solute-binding protein 8 family.</text>
</comment>
<sequence length="311" mass="34659">MLLNNKFKMMARLLTLLCSVFLSQASVAKTVTDSRGEHTLAATPTRIVALNWDLAEQLLDVGITPVGVANPTDYRTWVVHPTMPDSVANVGTRMEPSLAEIAALKPDLILAASPQKDLLARLQRIAPVLYYDTYNSHESAANAAINNFRLIADVVDKSSVAEQKIAHMQQRFVTLKQQLSVAYPQLPQVVALRFANENSVFIYGKNSTTEYAMTQLGLRLAMPQPGSRWGIVQKRVIDLAKIDQGYVLYFKPHYYQQQLDASILWQAMPFIKNGHIHSVEPVWNYGGAMSILRIAEQITASLLKIAPNEQN</sequence>
<dbReference type="SUPFAM" id="SSF53807">
    <property type="entry name" value="Helical backbone' metal receptor"/>
    <property type="match status" value="1"/>
</dbReference>
<keyword evidence="3" id="KW-0813">Transport</keyword>
<reference evidence="8 9" key="1">
    <citation type="submission" date="2020-02" db="EMBL/GenBank/DDBJ databases">
        <title>Shewanella WXL01 sp. nov., a marine bacterium isolated from green algae in Luhuitou Fringing Reef (Northern South China Sea).</title>
        <authorList>
            <person name="Wang X."/>
        </authorList>
    </citation>
    <scope>NUCLEOTIDE SEQUENCE [LARGE SCALE GENOMIC DNA]</scope>
    <source>
        <strain evidence="8 9">MCCC 1A01895</strain>
    </source>
</reference>
<comment type="subcellular location">
    <subcellularLocation>
        <location evidence="1">Cell envelope</location>
    </subcellularLocation>
</comment>
<dbReference type="PANTHER" id="PTHR30532">
    <property type="entry name" value="IRON III DICITRATE-BINDING PERIPLASMIC PROTEIN"/>
    <property type="match status" value="1"/>
</dbReference>